<dbReference type="AlphaFoldDB" id="A0A239JV05"/>
<dbReference type="EMBL" id="FZOW01000009">
    <property type="protein sequence ID" value="SNT09268.1"/>
    <property type="molecule type" value="Genomic_DNA"/>
</dbReference>
<dbReference type="PANTHER" id="PTHR43293">
    <property type="entry name" value="ACETATE COA-TRANSFERASE YDIF"/>
    <property type="match status" value="1"/>
</dbReference>
<evidence type="ECO:0000313" key="2">
    <source>
        <dbReference type="EMBL" id="SNT09268.1"/>
    </source>
</evidence>
<protein>
    <submittedName>
        <fullName evidence="2">Acyl CoA:acetate/3-ketoacid CoA transferase, beta subunit</fullName>
    </submittedName>
</protein>
<dbReference type="InterPro" id="IPR004165">
    <property type="entry name" value="CoA_trans_fam_I"/>
</dbReference>
<gene>
    <name evidence="2" type="ORF">SAMN05421642_10974</name>
</gene>
<proteinExistence type="inferred from homology"/>
<dbReference type="InterPro" id="IPR037171">
    <property type="entry name" value="NagB/RpiA_transferase-like"/>
</dbReference>
<dbReference type="RefSeq" id="WP_089247985.1">
    <property type="nucleotide sequence ID" value="NZ_FZOW01000009.1"/>
</dbReference>
<dbReference type="Gene3D" id="3.40.1080.10">
    <property type="entry name" value="Glutaconate Coenzyme A-transferase"/>
    <property type="match status" value="1"/>
</dbReference>
<keyword evidence="3" id="KW-1185">Reference proteome</keyword>
<dbReference type="SUPFAM" id="SSF100950">
    <property type="entry name" value="NagB/RpiA/CoA transferase-like"/>
    <property type="match status" value="1"/>
</dbReference>
<dbReference type="GO" id="GO:0008410">
    <property type="term" value="F:CoA-transferase activity"/>
    <property type="evidence" value="ECO:0007669"/>
    <property type="project" value="InterPro"/>
</dbReference>
<accession>A0A239JV05</accession>
<organism evidence="2 3">
    <name type="scientific">Rhodococcoides kyotonense</name>
    <dbReference type="NCBI Taxonomy" id="398843"/>
    <lineage>
        <taxon>Bacteria</taxon>
        <taxon>Bacillati</taxon>
        <taxon>Actinomycetota</taxon>
        <taxon>Actinomycetes</taxon>
        <taxon>Mycobacteriales</taxon>
        <taxon>Nocardiaceae</taxon>
        <taxon>Rhodococcoides</taxon>
    </lineage>
</organism>
<dbReference type="PANTHER" id="PTHR43293:SF3">
    <property type="entry name" value="CHOLESTEROL RING-CLEAVING HYDROLASE IPDB SUBUNIT"/>
    <property type="match status" value="1"/>
</dbReference>
<sequence>MTAVTATATRAETCIAACADLFLGSGEILASPMAPIPSLGARLARLTTEPDLLLSDGEAYLLADTPALGDSGAIEGWIPYRAVFDVVASGRRHVVMGANQIDRYGNQNISCLGDHARPTRQMFGVRGGPGNTINHRTSYWVPRHSSRVFVDAVDMVSGVGYDKLRDDPAARFVDVHRVVSNLGVFDFDGPGRSMRLRSVHPGVTVDDVRAATSFDLPVAGHTETRVPTESELELIRDVLDPRGIREKEVPSS</sequence>
<keyword evidence="2" id="KW-0808">Transferase</keyword>
<dbReference type="OrthoDB" id="9813111at2"/>
<evidence type="ECO:0000256" key="1">
    <source>
        <dbReference type="ARBA" id="ARBA00007047"/>
    </source>
</evidence>
<dbReference type="STRING" id="398843.A3K89_12260"/>
<dbReference type="SMART" id="SM00882">
    <property type="entry name" value="CoA_trans"/>
    <property type="match status" value="1"/>
</dbReference>
<comment type="similarity">
    <text evidence="1">Belongs to the 3-oxoacid CoA-transferase subunit B family.</text>
</comment>
<reference evidence="3" key="1">
    <citation type="submission" date="2017-06" db="EMBL/GenBank/DDBJ databases">
        <authorList>
            <person name="Varghese N."/>
            <person name="Submissions S."/>
        </authorList>
    </citation>
    <scope>NUCLEOTIDE SEQUENCE [LARGE SCALE GENOMIC DNA]</scope>
    <source>
        <strain evidence="3">JCM 23211</strain>
    </source>
</reference>
<evidence type="ECO:0000313" key="3">
    <source>
        <dbReference type="Proteomes" id="UP000198327"/>
    </source>
</evidence>
<dbReference type="Proteomes" id="UP000198327">
    <property type="component" value="Unassembled WGS sequence"/>
</dbReference>
<name>A0A239JV05_9NOCA</name>